<evidence type="ECO:0000313" key="1">
    <source>
        <dbReference type="EMBL" id="KAJ0052298.1"/>
    </source>
</evidence>
<protein>
    <submittedName>
        <fullName evidence="1">Uncharacterized protein</fullName>
    </submittedName>
</protein>
<reference evidence="2" key="1">
    <citation type="journal article" date="2023" name="G3 (Bethesda)">
        <title>Genome assembly and association tests identify interacting loci associated with vigor, precocity, and sex in interspecific pistachio rootstocks.</title>
        <authorList>
            <person name="Palmer W."/>
            <person name="Jacygrad E."/>
            <person name="Sagayaradj S."/>
            <person name="Cavanaugh K."/>
            <person name="Han R."/>
            <person name="Bertier L."/>
            <person name="Beede B."/>
            <person name="Kafkas S."/>
            <person name="Golino D."/>
            <person name="Preece J."/>
            <person name="Michelmore R."/>
        </authorList>
    </citation>
    <scope>NUCLEOTIDE SEQUENCE [LARGE SCALE GENOMIC DNA]</scope>
</reference>
<sequence>MFLASHAMRPLEGERWMKKEGGLVFQSLQQGPVPPLAGNPCTYIPGQGSGSCTLNGMNVAGSVLRAPPAFPDLVMEVGVASTGSNTHRQDQVS</sequence>
<name>A0ACC0ZHN1_9ROSI</name>
<dbReference type="Proteomes" id="UP001163603">
    <property type="component" value="Chromosome 1"/>
</dbReference>
<proteinExistence type="predicted"/>
<gene>
    <name evidence="1" type="ORF">Pint_01774</name>
</gene>
<organism evidence="1 2">
    <name type="scientific">Pistacia integerrima</name>
    <dbReference type="NCBI Taxonomy" id="434235"/>
    <lineage>
        <taxon>Eukaryota</taxon>
        <taxon>Viridiplantae</taxon>
        <taxon>Streptophyta</taxon>
        <taxon>Embryophyta</taxon>
        <taxon>Tracheophyta</taxon>
        <taxon>Spermatophyta</taxon>
        <taxon>Magnoliopsida</taxon>
        <taxon>eudicotyledons</taxon>
        <taxon>Gunneridae</taxon>
        <taxon>Pentapetalae</taxon>
        <taxon>rosids</taxon>
        <taxon>malvids</taxon>
        <taxon>Sapindales</taxon>
        <taxon>Anacardiaceae</taxon>
        <taxon>Pistacia</taxon>
    </lineage>
</organism>
<evidence type="ECO:0000313" key="2">
    <source>
        <dbReference type="Proteomes" id="UP001163603"/>
    </source>
</evidence>
<keyword evidence="2" id="KW-1185">Reference proteome</keyword>
<accession>A0ACC0ZHN1</accession>
<comment type="caution">
    <text evidence="1">The sequence shown here is derived from an EMBL/GenBank/DDBJ whole genome shotgun (WGS) entry which is preliminary data.</text>
</comment>
<dbReference type="EMBL" id="CM047736">
    <property type="protein sequence ID" value="KAJ0052298.1"/>
    <property type="molecule type" value="Genomic_DNA"/>
</dbReference>